<sequence>MSLAPPSTPSRPRQRSRGYILLESLICLAVIGIGAMPLAVLGPLWLRLAGEQESLAQTTQWASEFAETAGAGSTVPPGARHAQLCGALSAGSGPQPVCAPGVRIVLAGPVRISPDASPGMAVPPAHVALWVAP</sequence>
<keyword evidence="1" id="KW-0472">Membrane</keyword>
<gene>
    <name evidence="2" type="ORF">M5D45_12610</name>
</gene>
<name>A0AAE9HXU6_9BURK</name>
<accession>A0AAE9HXU6</accession>
<feature type="transmembrane region" description="Helical" evidence="1">
    <location>
        <begin position="20"/>
        <end position="46"/>
    </location>
</feature>
<evidence type="ECO:0000313" key="3">
    <source>
        <dbReference type="Proteomes" id="UP001056132"/>
    </source>
</evidence>
<dbReference type="KEGG" id="ccam:M5D45_12610"/>
<protein>
    <submittedName>
        <fullName evidence="2">Type II secretion system GspH family protein</fullName>
    </submittedName>
</protein>
<keyword evidence="1" id="KW-0812">Transmembrane</keyword>
<dbReference type="Proteomes" id="UP001056132">
    <property type="component" value="Chromosome 1"/>
</dbReference>
<dbReference type="AlphaFoldDB" id="A0AAE9HXU6"/>
<keyword evidence="1" id="KW-1133">Transmembrane helix</keyword>
<dbReference type="RefSeq" id="WP_211943231.1">
    <property type="nucleotide sequence ID" value="NZ_CAJPVH010000015.1"/>
</dbReference>
<reference evidence="2" key="2">
    <citation type="submission" date="2022-05" db="EMBL/GenBank/DDBJ databases">
        <authorList>
            <person name="Kunte H.-J."/>
        </authorList>
    </citation>
    <scope>NUCLEOTIDE SEQUENCE</scope>
    <source>
        <strain evidence="2">G5</strain>
    </source>
</reference>
<dbReference type="EMBL" id="CP097330">
    <property type="protein sequence ID" value="URF03369.1"/>
    <property type="molecule type" value="Genomic_DNA"/>
</dbReference>
<reference evidence="2" key="1">
    <citation type="journal article" date="2022" name="Microbiol. Resour. Announc.">
        <title>Genome Sequence of Cupriavidus campinensis Strain G5, a Member of a Bacterial Consortium Capable of Polyethylene Degradation.</title>
        <authorList>
            <person name="Schneider B."/>
            <person name="Pfeiffer F."/>
            <person name="Dyall-Smith M."/>
            <person name="Kunte H.J."/>
        </authorList>
    </citation>
    <scope>NUCLEOTIDE SEQUENCE</scope>
    <source>
        <strain evidence="2">G5</strain>
    </source>
</reference>
<evidence type="ECO:0000313" key="2">
    <source>
        <dbReference type="EMBL" id="URF03369.1"/>
    </source>
</evidence>
<organism evidence="2 3">
    <name type="scientific">Cupriavidus campinensis</name>
    <dbReference type="NCBI Taxonomy" id="151783"/>
    <lineage>
        <taxon>Bacteria</taxon>
        <taxon>Pseudomonadati</taxon>
        <taxon>Pseudomonadota</taxon>
        <taxon>Betaproteobacteria</taxon>
        <taxon>Burkholderiales</taxon>
        <taxon>Burkholderiaceae</taxon>
        <taxon>Cupriavidus</taxon>
    </lineage>
</organism>
<evidence type="ECO:0000256" key="1">
    <source>
        <dbReference type="SAM" id="Phobius"/>
    </source>
</evidence>
<proteinExistence type="predicted"/>